<keyword evidence="3" id="KW-1185">Reference proteome</keyword>
<feature type="region of interest" description="Disordered" evidence="1">
    <location>
        <begin position="1"/>
        <end position="65"/>
    </location>
</feature>
<gene>
    <name evidence="2" type="ORF">E4U91_29075</name>
</gene>
<sequence length="65" mass="7291">MTVDPATPPGRAQHRGRGGTPPRPPGRSSTAPAPGRPRLKRRARPRRAAPRRREPVRRRPPRRPP</sequence>
<dbReference type="AlphaFoldDB" id="A0A4U5WNA2"/>
<evidence type="ECO:0000256" key="1">
    <source>
        <dbReference type="SAM" id="MobiDB-lite"/>
    </source>
</evidence>
<feature type="compositionally biased region" description="Basic residues" evidence="1">
    <location>
        <begin position="37"/>
        <end position="65"/>
    </location>
</feature>
<comment type="caution">
    <text evidence="2">The sequence shown here is derived from an EMBL/GenBank/DDBJ whole genome shotgun (WGS) entry which is preliminary data.</text>
</comment>
<evidence type="ECO:0000313" key="3">
    <source>
        <dbReference type="Proteomes" id="UP000305929"/>
    </source>
</evidence>
<organism evidence="2 3">
    <name type="scientific">Streptomyces lasalocidi</name>
    <name type="common">Streptomyces lasaliensis</name>
    <dbReference type="NCBI Taxonomy" id="324833"/>
    <lineage>
        <taxon>Bacteria</taxon>
        <taxon>Bacillati</taxon>
        <taxon>Actinomycetota</taxon>
        <taxon>Actinomycetes</taxon>
        <taxon>Kitasatosporales</taxon>
        <taxon>Streptomycetaceae</taxon>
        <taxon>Streptomyces</taxon>
    </lineage>
</organism>
<name>A0A4U5WNA2_STRLS</name>
<proteinExistence type="predicted"/>
<dbReference type="EMBL" id="SZNQ01000001">
    <property type="protein sequence ID" value="TKT03704.1"/>
    <property type="molecule type" value="Genomic_DNA"/>
</dbReference>
<protein>
    <submittedName>
        <fullName evidence="2">Uncharacterized protein</fullName>
    </submittedName>
</protein>
<dbReference type="Proteomes" id="UP000305929">
    <property type="component" value="Unassembled WGS sequence"/>
</dbReference>
<evidence type="ECO:0000313" key="2">
    <source>
        <dbReference type="EMBL" id="TKT03704.1"/>
    </source>
</evidence>
<accession>A0A4U5WNA2</accession>
<reference evidence="2 3" key="1">
    <citation type="submission" date="2019-04" db="EMBL/GenBank/DDBJ databases">
        <title>Streptomyces lasaliensis sp. nov., an Actinomycete isolated from soil which produces the polyether antibiotic lasalocid.</title>
        <authorList>
            <person name="Erwin G."/>
            <person name="Haber C."/>
        </authorList>
    </citation>
    <scope>NUCLEOTIDE SEQUENCE [LARGE SCALE GENOMIC DNA]</scope>
    <source>
        <strain evidence="2 3">X-537</strain>
    </source>
</reference>